<accession>A0A315ZXL7</accession>
<name>A0A315ZXL7_9FIRM</name>
<dbReference type="PROSITE" id="PS50932">
    <property type="entry name" value="HTH_LACI_2"/>
    <property type="match status" value="1"/>
</dbReference>
<dbReference type="Pfam" id="PF13377">
    <property type="entry name" value="Peripla_BP_3"/>
    <property type="match status" value="1"/>
</dbReference>
<evidence type="ECO:0000256" key="3">
    <source>
        <dbReference type="ARBA" id="ARBA00023163"/>
    </source>
</evidence>
<feature type="domain" description="HTH lacI-type" evidence="4">
    <location>
        <begin position="2"/>
        <end position="54"/>
    </location>
</feature>
<dbReference type="PANTHER" id="PTHR30146">
    <property type="entry name" value="LACI-RELATED TRANSCRIPTIONAL REPRESSOR"/>
    <property type="match status" value="1"/>
</dbReference>
<dbReference type="OrthoDB" id="9775106at2"/>
<keyword evidence="2 5" id="KW-0238">DNA-binding</keyword>
<reference evidence="6" key="1">
    <citation type="submission" date="2017-07" db="EMBL/GenBank/DDBJ databases">
        <authorList>
            <person name="Varghese N."/>
            <person name="Submissions S."/>
        </authorList>
    </citation>
    <scope>NUCLEOTIDE SEQUENCE [LARGE SCALE GENOMIC DNA]</scope>
    <source>
        <strain evidence="6">NLAE-zl-C134</strain>
    </source>
</reference>
<dbReference type="Gene3D" id="3.40.50.2300">
    <property type="match status" value="2"/>
</dbReference>
<dbReference type="InterPro" id="IPR010982">
    <property type="entry name" value="Lambda_DNA-bd_dom_sf"/>
</dbReference>
<gene>
    <name evidence="5" type="ORF">SAMN05216529_10648</name>
</gene>
<dbReference type="InterPro" id="IPR046335">
    <property type="entry name" value="LacI/GalR-like_sensor"/>
</dbReference>
<dbReference type="SUPFAM" id="SSF53822">
    <property type="entry name" value="Periplasmic binding protein-like I"/>
    <property type="match status" value="1"/>
</dbReference>
<dbReference type="Gene3D" id="1.10.260.40">
    <property type="entry name" value="lambda repressor-like DNA-binding domains"/>
    <property type="match status" value="1"/>
</dbReference>
<proteinExistence type="predicted"/>
<dbReference type="InterPro" id="IPR028082">
    <property type="entry name" value="Peripla_BP_I"/>
</dbReference>
<keyword evidence="6" id="KW-1185">Reference proteome</keyword>
<dbReference type="GO" id="GO:0000976">
    <property type="term" value="F:transcription cis-regulatory region binding"/>
    <property type="evidence" value="ECO:0007669"/>
    <property type="project" value="TreeGrafter"/>
</dbReference>
<evidence type="ECO:0000313" key="6">
    <source>
        <dbReference type="Proteomes" id="UP000254051"/>
    </source>
</evidence>
<dbReference type="SMART" id="SM00354">
    <property type="entry name" value="HTH_LACI"/>
    <property type="match status" value="1"/>
</dbReference>
<dbReference type="Proteomes" id="UP000254051">
    <property type="component" value="Unassembled WGS sequence"/>
</dbReference>
<evidence type="ECO:0000256" key="1">
    <source>
        <dbReference type="ARBA" id="ARBA00023015"/>
    </source>
</evidence>
<dbReference type="GO" id="GO:0003700">
    <property type="term" value="F:DNA-binding transcription factor activity"/>
    <property type="evidence" value="ECO:0007669"/>
    <property type="project" value="TreeGrafter"/>
</dbReference>
<evidence type="ECO:0000313" key="5">
    <source>
        <dbReference type="EMBL" id="SUQ14356.1"/>
    </source>
</evidence>
<dbReference type="PANTHER" id="PTHR30146:SF109">
    <property type="entry name" value="HTH-TYPE TRANSCRIPTIONAL REGULATOR GALS"/>
    <property type="match status" value="1"/>
</dbReference>
<sequence length="338" mass="37369">MAVMKDVAKLAGVSVSTVSFVLNGTAKEHKVADDTAQKVIKAARQLGYKMNSSANEPNALKKWQPTVAFFIPVNSVWMDMNVIHSSINRHRKQTGRDYNILLCPYETGRLTEKIDRVHISAYDSAVISIENENDLKELEDRAGSAPFVIYNHSSSRYSSVSYVADEAISQAVKMISAKGCSKILVLSGRDSRQHGDEYFNLFIRCCEENGIKLSKDAFIATENTMIGGAIAARYILNMEAKPEIIICMNSTLAFGAIPLLARNHFLIPRDAELLCFGSSGDAEHIVNYIPSLSMIARPLDEITIKAFDTALRLADGKGADPIHYTCFCDLYLHDSFSL</sequence>
<dbReference type="EMBL" id="UHJJ01000006">
    <property type="protein sequence ID" value="SUQ14356.1"/>
    <property type="molecule type" value="Genomic_DNA"/>
</dbReference>
<dbReference type="PROSITE" id="PS00356">
    <property type="entry name" value="HTH_LACI_1"/>
    <property type="match status" value="1"/>
</dbReference>
<dbReference type="CDD" id="cd01392">
    <property type="entry name" value="HTH_LacI"/>
    <property type="match status" value="1"/>
</dbReference>
<keyword evidence="3" id="KW-0804">Transcription</keyword>
<dbReference type="AlphaFoldDB" id="A0A315ZXL7"/>
<keyword evidence="1" id="KW-0805">Transcription regulation</keyword>
<dbReference type="Pfam" id="PF00356">
    <property type="entry name" value="LacI"/>
    <property type="match status" value="1"/>
</dbReference>
<dbReference type="SUPFAM" id="SSF47413">
    <property type="entry name" value="lambda repressor-like DNA-binding domains"/>
    <property type="match status" value="1"/>
</dbReference>
<dbReference type="RefSeq" id="WP_109711166.1">
    <property type="nucleotide sequence ID" value="NZ_QGDS01000006.1"/>
</dbReference>
<dbReference type="InterPro" id="IPR000843">
    <property type="entry name" value="HTH_LacI"/>
</dbReference>
<protein>
    <submittedName>
        <fullName evidence="5">DNA-binding transcriptional regulator, LacI/PurR family</fullName>
    </submittedName>
</protein>
<evidence type="ECO:0000259" key="4">
    <source>
        <dbReference type="PROSITE" id="PS50932"/>
    </source>
</evidence>
<evidence type="ECO:0000256" key="2">
    <source>
        <dbReference type="ARBA" id="ARBA00023125"/>
    </source>
</evidence>
<organism evidence="5 6">
    <name type="scientific">Faecalicatena contorta</name>
    <dbReference type="NCBI Taxonomy" id="39482"/>
    <lineage>
        <taxon>Bacteria</taxon>
        <taxon>Bacillati</taxon>
        <taxon>Bacillota</taxon>
        <taxon>Clostridia</taxon>
        <taxon>Lachnospirales</taxon>
        <taxon>Lachnospiraceae</taxon>
        <taxon>Faecalicatena</taxon>
    </lineage>
</organism>
<dbReference type="CDD" id="cd06267">
    <property type="entry name" value="PBP1_LacI_sugar_binding-like"/>
    <property type="match status" value="1"/>
</dbReference>